<keyword evidence="2" id="KW-0472">Membrane</keyword>
<feature type="transmembrane region" description="Helical" evidence="2">
    <location>
        <begin position="675"/>
        <end position="695"/>
    </location>
</feature>
<feature type="transmembrane region" description="Helical" evidence="2">
    <location>
        <begin position="826"/>
        <end position="852"/>
    </location>
</feature>
<feature type="transmembrane region" description="Helical" evidence="2">
    <location>
        <begin position="900"/>
        <end position="920"/>
    </location>
</feature>
<evidence type="ECO:0000256" key="1">
    <source>
        <dbReference type="SAM" id="MobiDB-lite"/>
    </source>
</evidence>
<sequence length="1205" mass="123097">MPIRTRIEYMSDERLIAAIEELTKKLDQVSAAVGRGAPSAGRTGQTGGKKPAHLQTPVEKAAEAISKEQNKLNKEGIKYRKDENKKMKEHNDALDDATDSQEDLTKATKDLESSYYSLDKNFMRFGKSLLAGSGNLNGALDSLSGNMKNSGTVFGKVIGGIAAGAGFMLGQMESFSKDASSLGGYADLGAFRVGSIRQAKLMSGLGDSFIKSLTQSNGGFKVFGATTQDAVENVSNLSRGFLTGSKYLNRAIRDNLGPELTKTVDETSKSIAAMGLSQEDVASVSGMLMSTIQFTAKSEKEAQQMLAKQFKDTVTSARSLSEAFGTSAQDMLKTMQEFSTSASGNLAALEGNAAAKEVYAQIKNLGIATSDAAAQKMALAMTEGNMGGVLINAKAGPSAQMAQQLMEAVQAGGGRESTGESINAELLKRSDAFNSLYENYAKQNPARYLTGEVGDMADTAARGAMMVKRLAEAQTQTAANVKRGTGPGAGTTEADNIKSMTVLNASMDSLRSSVNFLTASIIGLTGTIGALLVGGAIGGLLSGGKGFMGKLAEGIGGMFGSKTTGPAAGPKQDSAGKWRDAAGKFTKAPAGPNLPSPPGASAGMGGFGKWLEGMGSTGAMKGAGTLLILGGALVILATGLKVFNDVDWSSLIKGGLALGGLVVVANLLSAASTQILMGAGVVAILGAAVSLSAYGFKMFNDVDWASLLKGAVAIGALALGMNLLAPAVPGMLLGSVALLALGASMAVFAKGIEQFNNVKWEDLAKGTAALVALGLASIVLIPAIIPLALAAIPLMAFGAGLAVFAKGIEQFNKVEWDSVGKGATSLVALGLASVLLLPALIPMALAAIPLMAFGAALSIFADGIEKFNKVDWSSLGKGSLALVAFGAASILLLPALIPLALAAVPLLAFGAGLAVFALGIKQFNDVDWSSTFKGVVALGAMALAITGLAFLLPGIVMGSIALGIMAVAVGALGVALVPAAFAAKMFADSFKTIAEINGENLISIGAGLAAIGAGMLVFTAGMVAGTASSVLTGIMSLFGAKSPLERVMEFVPYADAISKIGDGILHFGQGIISINQGLKDLDTDALISFKDKLLEFAKAGSTNEVKLTADYLEKIGNSLEKINNLGDIKLPNMQDLTLPASGGLDITGGNTSNYSVFGNAGGSNSALTADTIAQVIAYLANIQSDLEAIRSNTHTSGSEAPVRLA</sequence>
<evidence type="ECO:0008006" key="4">
    <source>
        <dbReference type="Google" id="ProtNLM"/>
    </source>
</evidence>
<feature type="transmembrane region" description="Helical" evidence="2">
    <location>
        <begin position="623"/>
        <end position="642"/>
    </location>
</feature>
<feature type="compositionally biased region" description="Basic and acidic residues" evidence="1">
    <location>
        <begin position="69"/>
        <end position="93"/>
    </location>
</feature>
<keyword evidence="2" id="KW-1133">Transmembrane helix</keyword>
<feature type="transmembrane region" description="Helical" evidence="2">
    <location>
        <begin position="516"/>
        <end position="541"/>
    </location>
</feature>
<feature type="transmembrane region" description="Helical" evidence="2">
    <location>
        <begin position="648"/>
        <end position="668"/>
    </location>
</feature>
<feature type="region of interest" description="Disordered" evidence="1">
    <location>
        <begin position="33"/>
        <end position="56"/>
    </location>
</feature>
<feature type="transmembrane region" description="Helical" evidence="2">
    <location>
        <begin position="732"/>
        <end position="752"/>
    </location>
</feature>
<dbReference type="EMBL" id="LR797824">
    <property type="protein sequence ID" value="CAB4241479.1"/>
    <property type="molecule type" value="Genomic_DNA"/>
</dbReference>
<feature type="transmembrane region" description="Helical" evidence="2">
    <location>
        <begin position="1001"/>
        <end position="1025"/>
    </location>
</feature>
<name>A0A6J5TB52_9CAUD</name>
<organism evidence="3">
    <name type="scientific">uncultured Caudovirales phage</name>
    <dbReference type="NCBI Taxonomy" id="2100421"/>
    <lineage>
        <taxon>Viruses</taxon>
        <taxon>Duplodnaviria</taxon>
        <taxon>Heunggongvirae</taxon>
        <taxon>Uroviricota</taxon>
        <taxon>Caudoviricetes</taxon>
        <taxon>Peduoviridae</taxon>
        <taxon>Maltschvirus</taxon>
        <taxon>Maltschvirus maltsch</taxon>
    </lineage>
</organism>
<gene>
    <name evidence="3" type="ORF">UFOVP71_17</name>
</gene>
<reference evidence="3" key="1">
    <citation type="submission" date="2020-05" db="EMBL/GenBank/DDBJ databases">
        <authorList>
            <person name="Chiriac C."/>
            <person name="Salcher M."/>
            <person name="Ghai R."/>
            <person name="Kavagutti S V."/>
        </authorList>
    </citation>
    <scope>NUCLEOTIDE SEQUENCE</scope>
</reference>
<evidence type="ECO:0000256" key="2">
    <source>
        <dbReference type="SAM" id="Phobius"/>
    </source>
</evidence>
<feature type="transmembrane region" description="Helical" evidence="2">
    <location>
        <begin position="959"/>
        <end position="981"/>
    </location>
</feature>
<protein>
    <recommendedName>
        <fullName evidence="4">Tape measure protein</fullName>
    </recommendedName>
</protein>
<keyword evidence="2" id="KW-0812">Transmembrane</keyword>
<feature type="transmembrane region" description="Helical" evidence="2">
    <location>
        <begin position="872"/>
        <end position="893"/>
    </location>
</feature>
<feature type="region of interest" description="Disordered" evidence="1">
    <location>
        <begin position="69"/>
        <end position="102"/>
    </location>
</feature>
<proteinExistence type="predicted"/>
<feature type="transmembrane region" description="Helical" evidence="2">
    <location>
        <begin position="772"/>
        <end position="805"/>
    </location>
</feature>
<accession>A0A6J5TB52</accession>
<feature type="transmembrane region" description="Helical" evidence="2">
    <location>
        <begin position="932"/>
        <end position="952"/>
    </location>
</feature>
<evidence type="ECO:0000313" key="3">
    <source>
        <dbReference type="EMBL" id="CAB4241479.1"/>
    </source>
</evidence>